<keyword evidence="2" id="KW-1185">Reference proteome</keyword>
<dbReference type="Proteomes" id="UP000644507">
    <property type="component" value="Unassembled WGS sequence"/>
</dbReference>
<sequence length="64" mass="7164">MTLNLTAQEMAVLEQLAEKKDLSKTAVMKLALRLLQTIDVRVEPGKKLLVEDEATNEKSELVIL</sequence>
<organism evidence="1 2">
    <name type="scientific">Roseibacillus persicicus</name>
    <dbReference type="NCBI Taxonomy" id="454148"/>
    <lineage>
        <taxon>Bacteria</taxon>
        <taxon>Pseudomonadati</taxon>
        <taxon>Verrucomicrobiota</taxon>
        <taxon>Verrucomicrobiia</taxon>
        <taxon>Verrucomicrobiales</taxon>
        <taxon>Verrucomicrobiaceae</taxon>
        <taxon>Roseibacillus</taxon>
    </lineage>
</organism>
<gene>
    <name evidence="1" type="ORF">GCM10007100_25610</name>
</gene>
<protein>
    <submittedName>
        <fullName evidence="1">Uncharacterized protein</fullName>
    </submittedName>
</protein>
<reference evidence="1" key="2">
    <citation type="submission" date="2020-09" db="EMBL/GenBank/DDBJ databases">
        <authorList>
            <person name="Sun Q."/>
            <person name="Kim S."/>
        </authorList>
    </citation>
    <scope>NUCLEOTIDE SEQUENCE</scope>
    <source>
        <strain evidence="1">KCTC 12988</strain>
    </source>
</reference>
<accession>A0A918TSB4</accession>
<dbReference type="EMBL" id="BMXI01000010">
    <property type="protein sequence ID" value="GHC57520.1"/>
    <property type="molecule type" value="Genomic_DNA"/>
</dbReference>
<dbReference type="RefSeq" id="WP_229809509.1">
    <property type="nucleotide sequence ID" value="NZ_BMXI01000010.1"/>
</dbReference>
<name>A0A918TSB4_9BACT</name>
<dbReference type="AlphaFoldDB" id="A0A918TSB4"/>
<evidence type="ECO:0000313" key="1">
    <source>
        <dbReference type="EMBL" id="GHC57520.1"/>
    </source>
</evidence>
<proteinExistence type="predicted"/>
<evidence type="ECO:0000313" key="2">
    <source>
        <dbReference type="Proteomes" id="UP000644507"/>
    </source>
</evidence>
<reference evidence="1" key="1">
    <citation type="journal article" date="2014" name="Int. J. Syst. Evol. Microbiol.">
        <title>Complete genome sequence of Corynebacterium casei LMG S-19264T (=DSM 44701T), isolated from a smear-ripened cheese.</title>
        <authorList>
            <consortium name="US DOE Joint Genome Institute (JGI-PGF)"/>
            <person name="Walter F."/>
            <person name="Albersmeier A."/>
            <person name="Kalinowski J."/>
            <person name="Ruckert C."/>
        </authorList>
    </citation>
    <scope>NUCLEOTIDE SEQUENCE</scope>
    <source>
        <strain evidence="1">KCTC 12988</strain>
    </source>
</reference>
<comment type="caution">
    <text evidence="1">The sequence shown here is derived from an EMBL/GenBank/DDBJ whole genome shotgun (WGS) entry which is preliminary data.</text>
</comment>